<dbReference type="InterPro" id="IPR006696">
    <property type="entry name" value="DUF423"/>
</dbReference>
<feature type="transmembrane region" description="Helical" evidence="6">
    <location>
        <begin position="111"/>
        <end position="134"/>
    </location>
</feature>
<accession>A0AAU7CPB0</accession>
<comment type="similarity">
    <text evidence="2">Belongs to the UPF0382 family.</text>
</comment>
<keyword evidence="3 6" id="KW-0812">Transmembrane</keyword>
<evidence type="ECO:0000256" key="1">
    <source>
        <dbReference type="ARBA" id="ARBA00004141"/>
    </source>
</evidence>
<keyword evidence="4 6" id="KW-1133">Transmembrane helix</keyword>
<keyword evidence="5 6" id="KW-0472">Membrane</keyword>
<dbReference type="PANTHER" id="PTHR43461:SF1">
    <property type="entry name" value="TRANSMEMBRANE PROTEIN 256"/>
    <property type="match status" value="1"/>
</dbReference>
<evidence type="ECO:0000256" key="6">
    <source>
        <dbReference type="SAM" id="Phobius"/>
    </source>
</evidence>
<comment type="subcellular location">
    <subcellularLocation>
        <location evidence="1">Membrane</location>
        <topology evidence="1">Multi-pass membrane protein</topology>
    </subcellularLocation>
</comment>
<name>A0AAU7CPB0_9BACT</name>
<feature type="transmembrane region" description="Helical" evidence="6">
    <location>
        <begin position="6"/>
        <end position="25"/>
    </location>
</feature>
<dbReference type="EMBL" id="CP155447">
    <property type="protein sequence ID" value="XBH07086.1"/>
    <property type="molecule type" value="Genomic_DNA"/>
</dbReference>
<sequence>MSGWAWLRIGAISGFLSVALGAFGAHSLRDRHKVEESDSFALRTTKLRTMENFETAARYQMYHALAIGAVALLAIHGKTGGAVTVAGWGFLIGTILFSGSLYVLVLTGQRWLGAITPLGGLGFLVGWLALAVAASNPSRP</sequence>
<feature type="transmembrane region" description="Helical" evidence="6">
    <location>
        <begin position="56"/>
        <end position="75"/>
    </location>
</feature>
<dbReference type="AlphaFoldDB" id="A0AAU7CPB0"/>
<protein>
    <submittedName>
        <fullName evidence="7">DUF423 domain-containing protein</fullName>
    </submittedName>
</protein>
<dbReference type="PANTHER" id="PTHR43461">
    <property type="entry name" value="TRANSMEMBRANE PROTEIN 256"/>
    <property type="match status" value="1"/>
</dbReference>
<dbReference type="RefSeq" id="WP_406699932.1">
    <property type="nucleotide sequence ID" value="NZ_CP155447.1"/>
</dbReference>
<gene>
    <name evidence="7" type="ORF">V5E97_13900</name>
</gene>
<proteinExistence type="inferred from homology"/>
<dbReference type="Pfam" id="PF04241">
    <property type="entry name" value="DUF423"/>
    <property type="match status" value="1"/>
</dbReference>
<reference evidence="7" key="1">
    <citation type="submission" date="2024-05" db="EMBL/GenBank/DDBJ databases">
        <title>Planctomycetes of the genus Singulisphaera possess chitinolytic capabilities.</title>
        <authorList>
            <person name="Ivanova A."/>
        </authorList>
    </citation>
    <scope>NUCLEOTIDE SEQUENCE</scope>
    <source>
        <strain evidence="7">Ch08T</strain>
    </source>
</reference>
<evidence type="ECO:0000256" key="5">
    <source>
        <dbReference type="ARBA" id="ARBA00023136"/>
    </source>
</evidence>
<organism evidence="7">
    <name type="scientific">Singulisphaera sp. Ch08</name>
    <dbReference type="NCBI Taxonomy" id="3120278"/>
    <lineage>
        <taxon>Bacteria</taxon>
        <taxon>Pseudomonadati</taxon>
        <taxon>Planctomycetota</taxon>
        <taxon>Planctomycetia</taxon>
        <taxon>Isosphaerales</taxon>
        <taxon>Isosphaeraceae</taxon>
        <taxon>Singulisphaera</taxon>
    </lineage>
</organism>
<evidence type="ECO:0000256" key="4">
    <source>
        <dbReference type="ARBA" id="ARBA00022989"/>
    </source>
</evidence>
<dbReference type="GO" id="GO:0005886">
    <property type="term" value="C:plasma membrane"/>
    <property type="evidence" value="ECO:0007669"/>
    <property type="project" value="TreeGrafter"/>
</dbReference>
<evidence type="ECO:0000256" key="3">
    <source>
        <dbReference type="ARBA" id="ARBA00022692"/>
    </source>
</evidence>
<feature type="transmembrane region" description="Helical" evidence="6">
    <location>
        <begin position="81"/>
        <end position="104"/>
    </location>
</feature>
<evidence type="ECO:0000313" key="7">
    <source>
        <dbReference type="EMBL" id="XBH07086.1"/>
    </source>
</evidence>
<evidence type="ECO:0000256" key="2">
    <source>
        <dbReference type="ARBA" id="ARBA00009694"/>
    </source>
</evidence>